<evidence type="ECO:0000313" key="2">
    <source>
        <dbReference type="Proteomes" id="UP001148838"/>
    </source>
</evidence>
<reference evidence="1 2" key="1">
    <citation type="journal article" date="2022" name="Allergy">
        <title>Genome assembly and annotation of Periplaneta americana reveal a comprehensive cockroach allergen profile.</title>
        <authorList>
            <person name="Wang L."/>
            <person name="Xiong Q."/>
            <person name="Saelim N."/>
            <person name="Wang L."/>
            <person name="Nong W."/>
            <person name="Wan A.T."/>
            <person name="Shi M."/>
            <person name="Liu X."/>
            <person name="Cao Q."/>
            <person name="Hui J.H.L."/>
            <person name="Sookrung N."/>
            <person name="Leung T.F."/>
            <person name="Tungtrongchitr A."/>
            <person name="Tsui S.K.W."/>
        </authorList>
    </citation>
    <scope>NUCLEOTIDE SEQUENCE [LARGE SCALE GENOMIC DNA]</scope>
    <source>
        <strain evidence="1">PWHHKU_190912</strain>
    </source>
</reference>
<gene>
    <name evidence="1" type="ORF">ANN_17148</name>
</gene>
<proteinExistence type="predicted"/>
<keyword evidence="2" id="KW-1185">Reference proteome</keyword>
<organism evidence="1 2">
    <name type="scientific">Periplaneta americana</name>
    <name type="common">American cockroach</name>
    <name type="synonym">Blatta americana</name>
    <dbReference type="NCBI Taxonomy" id="6978"/>
    <lineage>
        <taxon>Eukaryota</taxon>
        <taxon>Metazoa</taxon>
        <taxon>Ecdysozoa</taxon>
        <taxon>Arthropoda</taxon>
        <taxon>Hexapoda</taxon>
        <taxon>Insecta</taxon>
        <taxon>Pterygota</taxon>
        <taxon>Neoptera</taxon>
        <taxon>Polyneoptera</taxon>
        <taxon>Dictyoptera</taxon>
        <taxon>Blattodea</taxon>
        <taxon>Blattoidea</taxon>
        <taxon>Blattidae</taxon>
        <taxon>Blattinae</taxon>
        <taxon>Periplaneta</taxon>
    </lineage>
</organism>
<name>A0ABQ8STA7_PERAM</name>
<accession>A0ABQ8STA7</accession>
<sequence length="84" mass="9799">MGYVTDYTTINGLNIHTFQMAPQRHQVIQSAQRKAYLAKKVSIKSSKMSDFLRFKDFVPEEKAELYNDILNWPMTTAVLRQDDD</sequence>
<dbReference type="Proteomes" id="UP001148838">
    <property type="component" value="Unassembled WGS sequence"/>
</dbReference>
<evidence type="ECO:0000313" key="1">
    <source>
        <dbReference type="EMBL" id="KAJ4437016.1"/>
    </source>
</evidence>
<protein>
    <submittedName>
        <fullName evidence="1">Uncharacterized protein</fullName>
    </submittedName>
</protein>
<comment type="caution">
    <text evidence="1">The sequence shown here is derived from an EMBL/GenBank/DDBJ whole genome shotgun (WGS) entry which is preliminary data.</text>
</comment>
<dbReference type="EMBL" id="JAJSOF020000021">
    <property type="protein sequence ID" value="KAJ4437016.1"/>
    <property type="molecule type" value="Genomic_DNA"/>
</dbReference>